<dbReference type="GO" id="GO:0004350">
    <property type="term" value="F:glutamate-5-semialdehyde dehydrogenase activity"/>
    <property type="evidence" value="ECO:0007669"/>
    <property type="project" value="UniProtKB-UniRule"/>
</dbReference>
<dbReference type="InterPro" id="IPR012134">
    <property type="entry name" value="Glu-5-SA_DH"/>
</dbReference>
<evidence type="ECO:0000256" key="5">
    <source>
        <dbReference type="ARBA" id="ARBA00023002"/>
    </source>
</evidence>
<comment type="subcellular location">
    <subcellularLocation>
        <location evidence="7">Cytoplasm</location>
    </subcellularLocation>
</comment>
<evidence type="ECO:0000313" key="10">
    <source>
        <dbReference type="Proteomes" id="UP000078263"/>
    </source>
</evidence>
<dbReference type="InterPro" id="IPR016162">
    <property type="entry name" value="Ald_DH_N"/>
</dbReference>
<dbReference type="UniPathway" id="UPA00098">
    <property type="reaction ID" value="UER00360"/>
</dbReference>
<dbReference type="STRING" id="1112.A9D12_04300"/>
<dbReference type="EC" id="1.2.1.41" evidence="7"/>
<organism evidence="9 10">
    <name type="scientific">Erythrobacter neustonensis</name>
    <dbReference type="NCBI Taxonomy" id="1112"/>
    <lineage>
        <taxon>Bacteria</taxon>
        <taxon>Pseudomonadati</taxon>
        <taxon>Pseudomonadota</taxon>
        <taxon>Alphaproteobacteria</taxon>
        <taxon>Sphingomonadales</taxon>
        <taxon>Erythrobacteraceae</taxon>
        <taxon>Erythrobacter/Porphyrobacter group</taxon>
        <taxon>Erythrobacter</taxon>
    </lineage>
</organism>
<sequence>MTTIATASAPADPSALVTTLAQAARRAQRQLAALSSDARAAALVRAADALRAAAPAVLAANARDLAAGEARGLSGAMLDRLMLDEARLSAIADAVAAVAALPDPVGQVIDTAARPNGLALSRVRVPIGVIGIIYESRPNVTADAATLCVRAGNAAVLRGGSEAVHSNTAIHAALAEGLVAGGVPAEAVQLVPSQDRACVGAMLTASGLIDMIVPRGGKSLVARVQADARVPVLAHLDGINHTYVHHAAEPAMAERIAVNAKLRRTGICGAMETLLIDSAYPAAPALVAALIDAGCEVRGDGRAAALDRRVIAASDEDWDTEYLDAVLSVAVVDGLEDALAHIARHSSGHTDAIVTADAETAERFLAEVDSAIVMHNASSQFADGGEFGLGAEIGIATGRLHARGPVALEGLTTYKWQVRGAGQTRP</sequence>
<evidence type="ECO:0000256" key="3">
    <source>
        <dbReference type="ARBA" id="ARBA00022650"/>
    </source>
</evidence>
<dbReference type="Gene3D" id="3.40.309.10">
    <property type="entry name" value="Aldehyde Dehydrogenase, Chain A, domain 2"/>
    <property type="match status" value="1"/>
</dbReference>
<dbReference type="PANTHER" id="PTHR11063:SF8">
    <property type="entry name" value="DELTA-1-PYRROLINE-5-CARBOXYLATE SYNTHASE"/>
    <property type="match status" value="1"/>
</dbReference>
<reference evidence="9 10" key="1">
    <citation type="submission" date="2016-05" db="EMBL/GenBank/DDBJ databases">
        <title>Compelete Genome Sequence of Bacteriochlorophyll-Synthesizing Bacterium Porphyrobacter neustonensis DSM 9434.</title>
        <authorList>
            <person name="Shi X.-L."/>
            <person name="Wu Y.-H."/>
            <person name="Cheng H."/>
            <person name="Xu L."/>
            <person name="Zhang X.-Q."/>
            <person name="Wang C.-S."/>
            <person name="Xu X.-W."/>
        </authorList>
    </citation>
    <scope>NUCLEOTIDE SEQUENCE [LARGE SCALE GENOMIC DNA]</scope>
    <source>
        <strain evidence="9 10">DSM 9434</strain>
    </source>
</reference>
<dbReference type="Gene3D" id="3.40.605.10">
    <property type="entry name" value="Aldehyde Dehydrogenase, Chain A, domain 1"/>
    <property type="match status" value="1"/>
</dbReference>
<evidence type="ECO:0000259" key="8">
    <source>
        <dbReference type="Pfam" id="PF00171"/>
    </source>
</evidence>
<protein>
    <recommendedName>
        <fullName evidence="7">Gamma-glutamyl phosphate reductase</fullName>
        <shortName evidence="7">GPR</shortName>
        <ecNumber evidence="7">1.2.1.41</ecNumber>
    </recommendedName>
    <alternativeName>
        <fullName evidence="7">Glutamate-5-semialdehyde dehydrogenase</fullName>
    </alternativeName>
    <alternativeName>
        <fullName evidence="7">Glutamyl-gamma-semialdehyde dehydrogenase</fullName>
        <shortName evidence="7">GSA dehydrogenase</shortName>
    </alternativeName>
</protein>
<evidence type="ECO:0000313" key="9">
    <source>
        <dbReference type="EMBL" id="ANK12296.1"/>
    </source>
</evidence>
<dbReference type="InterPro" id="IPR016163">
    <property type="entry name" value="Ald_DH_C"/>
</dbReference>
<dbReference type="NCBIfam" id="TIGR00407">
    <property type="entry name" value="proA"/>
    <property type="match status" value="1"/>
</dbReference>
<comment type="function">
    <text evidence="7">Catalyzes the NADPH-dependent reduction of L-glutamate 5-phosphate into L-glutamate 5-semialdehyde and phosphate. The product spontaneously undergoes cyclization to form 1-pyrroline-5-carboxylate.</text>
</comment>
<dbReference type="HAMAP" id="MF_00412">
    <property type="entry name" value="ProA"/>
    <property type="match status" value="1"/>
</dbReference>
<dbReference type="KEGG" id="pns:A9D12_04300"/>
<dbReference type="PIRSF" id="PIRSF000151">
    <property type="entry name" value="GPR"/>
    <property type="match status" value="1"/>
</dbReference>
<comment type="similarity">
    <text evidence="7">Belongs to the gamma-glutamyl phosphate reductase family.</text>
</comment>
<gene>
    <name evidence="7" type="primary">proA</name>
    <name evidence="9" type="ORF">A9D12_04300</name>
</gene>
<evidence type="ECO:0000256" key="7">
    <source>
        <dbReference type="HAMAP-Rule" id="MF_00412"/>
    </source>
</evidence>
<dbReference type="AlphaFoldDB" id="A0A192D2S4"/>
<dbReference type="PANTHER" id="PTHR11063">
    <property type="entry name" value="GLUTAMATE SEMIALDEHYDE DEHYDROGENASE"/>
    <property type="match status" value="1"/>
</dbReference>
<dbReference type="InterPro" id="IPR016161">
    <property type="entry name" value="Ald_DH/histidinol_DH"/>
</dbReference>
<dbReference type="GO" id="GO:0050661">
    <property type="term" value="F:NADP binding"/>
    <property type="evidence" value="ECO:0007669"/>
    <property type="project" value="InterPro"/>
</dbReference>
<dbReference type="InterPro" id="IPR000965">
    <property type="entry name" value="GPR_dom"/>
</dbReference>
<proteinExistence type="inferred from homology"/>
<dbReference type="Proteomes" id="UP000078263">
    <property type="component" value="Chromosome"/>
</dbReference>
<dbReference type="GO" id="GO:0005737">
    <property type="term" value="C:cytoplasm"/>
    <property type="evidence" value="ECO:0007669"/>
    <property type="project" value="UniProtKB-SubCell"/>
</dbReference>
<evidence type="ECO:0000256" key="6">
    <source>
        <dbReference type="ARBA" id="ARBA00049024"/>
    </source>
</evidence>
<name>A0A192D2S4_9SPHN</name>
<accession>A0A192D2S4</accession>
<evidence type="ECO:0000256" key="4">
    <source>
        <dbReference type="ARBA" id="ARBA00022857"/>
    </source>
</evidence>
<keyword evidence="7" id="KW-0963">Cytoplasm</keyword>
<feature type="domain" description="Aldehyde dehydrogenase" evidence="8">
    <location>
        <begin position="7"/>
        <end position="279"/>
    </location>
</feature>
<comment type="catalytic activity">
    <reaction evidence="6 7">
        <text>L-glutamate 5-semialdehyde + phosphate + NADP(+) = L-glutamyl 5-phosphate + NADPH + H(+)</text>
        <dbReference type="Rhea" id="RHEA:19541"/>
        <dbReference type="ChEBI" id="CHEBI:15378"/>
        <dbReference type="ChEBI" id="CHEBI:43474"/>
        <dbReference type="ChEBI" id="CHEBI:57783"/>
        <dbReference type="ChEBI" id="CHEBI:58066"/>
        <dbReference type="ChEBI" id="CHEBI:58274"/>
        <dbReference type="ChEBI" id="CHEBI:58349"/>
        <dbReference type="EC" id="1.2.1.41"/>
    </reaction>
</comment>
<evidence type="ECO:0000256" key="2">
    <source>
        <dbReference type="ARBA" id="ARBA00022605"/>
    </source>
</evidence>
<dbReference type="GO" id="GO:0055129">
    <property type="term" value="P:L-proline biosynthetic process"/>
    <property type="evidence" value="ECO:0007669"/>
    <property type="project" value="UniProtKB-UniRule"/>
</dbReference>
<dbReference type="RefSeq" id="WP_068350113.1">
    <property type="nucleotide sequence ID" value="NZ_CP016033.1"/>
</dbReference>
<keyword evidence="10" id="KW-1185">Reference proteome</keyword>
<keyword evidence="3 7" id="KW-0641">Proline biosynthesis</keyword>
<dbReference type="Pfam" id="PF00171">
    <property type="entry name" value="Aldedh"/>
    <property type="match status" value="1"/>
</dbReference>
<evidence type="ECO:0000256" key="1">
    <source>
        <dbReference type="ARBA" id="ARBA00004985"/>
    </source>
</evidence>
<dbReference type="CDD" id="cd07079">
    <property type="entry name" value="ALDH_F18-19_ProA-GPR"/>
    <property type="match status" value="1"/>
</dbReference>
<dbReference type="InterPro" id="IPR015590">
    <property type="entry name" value="Aldehyde_DH_dom"/>
</dbReference>
<keyword evidence="5 7" id="KW-0560">Oxidoreductase</keyword>
<comment type="pathway">
    <text evidence="1 7">Amino-acid biosynthesis; L-proline biosynthesis; L-glutamate 5-semialdehyde from L-glutamate: step 2/2.</text>
</comment>
<dbReference type="PROSITE" id="PS01223">
    <property type="entry name" value="PROA"/>
    <property type="match status" value="1"/>
</dbReference>
<dbReference type="InterPro" id="IPR020593">
    <property type="entry name" value="G-glutamylP_reductase_CS"/>
</dbReference>
<keyword evidence="2 7" id="KW-0028">Amino-acid biosynthesis</keyword>
<dbReference type="SUPFAM" id="SSF53720">
    <property type="entry name" value="ALDH-like"/>
    <property type="match status" value="1"/>
</dbReference>
<dbReference type="NCBIfam" id="NF001221">
    <property type="entry name" value="PRK00197.1"/>
    <property type="match status" value="1"/>
</dbReference>
<dbReference type="EMBL" id="CP016033">
    <property type="protein sequence ID" value="ANK12296.1"/>
    <property type="molecule type" value="Genomic_DNA"/>
</dbReference>
<keyword evidence="4 7" id="KW-0521">NADP</keyword>
<dbReference type="OrthoDB" id="9809970at2"/>